<reference evidence="2" key="1">
    <citation type="submission" date="2016-11" db="UniProtKB">
        <authorList>
            <consortium name="WormBaseParasite"/>
        </authorList>
    </citation>
    <scope>IDENTIFICATION</scope>
</reference>
<sequence>MSQLPTVLTENRCLSPTLNNELIAEYMTTCEARLKNVMVNPLPERLYIEVDAGILGSFSKVVTVSEWLSLQ</sequence>
<proteinExistence type="predicted"/>
<evidence type="ECO:0000313" key="1">
    <source>
        <dbReference type="Proteomes" id="UP000095283"/>
    </source>
</evidence>
<protein>
    <submittedName>
        <fullName evidence="2">Phage protein</fullName>
    </submittedName>
</protein>
<name>A0A1I7WWX8_HETBA</name>
<organism evidence="1 2">
    <name type="scientific">Heterorhabditis bacteriophora</name>
    <name type="common">Entomopathogenic nematode worm</name>
    <dbReference type="NCBI Taxonomy" id="37862"/>
    <lineage>
        <taxon>Eukaryota</taxon>
        <taxon>Metazoa</taxon>
        <taxon>Ecdysozoa</taxon>
        <taxon>Nematoda</taxon>
        <taxon>Chromadorea</taxon>
        <taxon>Rhabditida</taxon>
        <taxon>Rhabditina</taxon>
        <taxon>Rhabditomorpha</taxon>
        <taxon>Strongyloidea</taxon>
        <taxon>Heterorhabditidae</taxon>
        <taxon>Heterorhabditis</taxon>
    </lineage>
</organism>
<keyword evidence="1" id="KW-1185">Reference proteome</keyword>
<dbReference type="AlphaFoldDB" id="A0A1I7WWX8"/>
<accession>A0A1I7WWX8</accession>
<dbReference type="Proteomes" id="UP000095283">
    <property type="component" value="Unplaced"/>
</dbReference>
<dbReference type="WBParaSite" id="Hba_09732">
    <property type="protein sequence ID" value="Hba_09732"/>
    <property type="gene ID" value="Hba_09732"/>
</dbReference>
<evidence type="ECO:0000313" key="2">
    <source>
        <dbReference type="WBParaSite" id="Hba_09732"/>
    </source>
</evidence>